<dbReference type="InterPro" id="IPR006137">
    <property type="entry name" value="NADH_UbQ_OxRdtase-like_20kDa"/>
</dbReference>
<dbReference type="InterPro" id="IPR017900">
    <property type="entry name" value="4Fe4S_Fe_S_CS"/>
</dbReference>
<evidence type="ECO:0000256" key="6">
    <source>
        <dbReference type="ARBA" id="ARBA00023004"/>
    </source>
</evidence>
<evidence type="ECO:0000313" key="9">
    <source>
        <dbReference type="EMBL" id="ACU90700.1"/>
    </source>
</evidence>
<keyword evidence="6" id="KW-0408">Iron</keyword>
<dbReference type="KEGG" id="dba:Dbac_2623"/>
<evidence type="ECO:0000313" key="10">
    <source>
        <dbReference type="Proteomes" id="UP000002216"/>
    </source>
</evidence>
<dbReference type="PROSITE" id="PS00198">
    <property type="entry name" value="4FE4S_FER_1"/>
    <property type="match status" value="1"/>
</dbReference>
<dbReference type="eggNOG" id="COG3260">
    <property type="taxonomic scope" value="Bacteria"/>
</dbReference>
<evidence type="ECO:0000259" key="8">
    <source>
        <dbReference type="PROSITE" id="PS51379"/>
    </source>
</evidence>
<dbReference type="RefSeq" id="WP_015774789.1">
    <property type="nucleotide sequence ID" value="NC_013173.1"/>
</dbReference>
<dbReference type="SUPFAM" id="SSF56770">
    <property type="entry name" value="HydA/Nqo6-like"/>
    <property type="match status" value="1"/>
</dbReference>
<organism evidence="9 10">
    <name type="scientific">Desulfomicrobium baculatum (strain DSM 4028 / VKM B-1378 / X)</name>
    <name type="common">Desulfovibrio baculatus</name>
    <dbReference type="NCBI Taxonomy" id="525897"/>
    <lineage>
        <taxon>Bacteria</taxon>
        <taxon>Pseudomonadati</taxon>
        <taxon>Thermodesulfobacteriota</taxon>
        <taxon>Desulfovibrionia</taxon>
        <taxon>Desulfovibrionales</taxon>
        <taxon>Desulfomicrobiaceae</taxon>
        <taxon>Desulfomicrobium</taxon>
    </lineage>
</organism>
<evidence type="ECO:0000256" key="7">
    <source>
        <dbReference type="ARBA" id="ARBA00023014"/>
    </source>
</evidence>
<dbReference type="OrthoDB" id="9786737at2"/>
<keyword evidence="4" id="KW-0004">4Fe-4S</keyword>
<dbReference type="Gene3D" id="3.40.50.12280">
    <property type="match status" value="1"/>
</dbReference>
<name>C7LSV0_DESBD</name>
<dbReference type="PANTHER" id="PTHR42989">
    <property type="entry name" value="HYDROGENASE-4 COMPONENT I"/>
    <property type="match status" value="1"/>
</dbReference>
<dbReference type="HOGENOM" id="CLU_055737_5_1_7"/>
<evidence type="ECO:0000256" key="2">
    <source>
        <dbReference type="ARBA" id="ARBA00009173"/>
    </source>
</evidence>
<dbReference type="PROSITE" id="PS51379">
    <property type="entry name" value="4FE4S_FER_2"/>
    <property type="match status" value="2"/>
</dbReference>
<dbReference type="AlphaFoldDB" id="C7LSV0"/>
<comment type="similarity">
    <text evidence="3">Belongs to the FrhG family.</text>
</comment>
<evidence type="ECO:0000256" key="1">
    <source>
        <dbReference type="ARBA" id="ARBA00001966"/>
    </source>
</evidence>
<reference evidence="9 10" key="1">
    <citation type="journal article" date="2009" name="Stand. Genomic Sci.">
        <title>Complete genome sequence of Desulfomicrobium baculatum type strain (X).</title>
        <authorList>
            <person name="Copeland A."/>
            <person name="Spring S."/>
            <person name="Goker M."/>
            <person name="Schneider S."/>
            <person name="Lapidus A."/>
            <person name="Del Rio T.G."/>
            <person name="Tice H."/>
            <person name="Cheng J.F."/>
            <person name="Chen F."/>
            <person name="Nolan M."/>
            <person name="Bruce D."/>
            <person name="Goodwin L."/>
            <person name="Pitluck S."/>
            <person name="Ivanova N."/>
            <person name="Mavrommatis K."/>
            <person name="Ovchinnikova G."/>
            <person name="Pati A."/>
            <person name="Chen A."/>
            <person name="Palaniappan K."/>
            <person name="Land M."/>
            <person name="Hauser L."/>
            <person name="Chang Y.J."/>
            <person name="Jeffries C.C."/>
            <person name="Meincke L."/>
            <person name="Sims D."/>
            <person name="Brettin T."/>
            <person name="Detter J.C."/>
            <person name="Han C."/>
            <person name="Chain P."/>
            <person name="Bristow J."/>
            <person name="Eisen J.A."/>
            <person name="Markowitz V."/>
            <person name="Hugenholtz P."/>
            <person name="Kyrpides N.C."/>
            <person name="Klenk H.P."/>
            <person name="Lucas S."/>
        </authorList>
    </citation>
    <scope>NUCLEOTIDE SEQUENCE [LARGE SCALE GENOMIC DNA]</scope>
    <source>
        <strain evidence="10">DSM 4028 / VKM B-1378 / X</strain>
    </source>
</reference>
<accession>C7LSV0</accession>
<feature type="domain" description="4Fe-4S ferredoxin-type" evidence="8">
    <location>
        <begin position="65"/>
        <end position="94"/>
    </location>
</feature>
<dbReference type="GO" id="GO:0046872">
    <property type="term" value="F:metal ion binding"/>
    <property type="evidence" value="ECO:0007669"/>
    <property type="project" value="UniProtKB-KW"/>
</dbReference>
<dbReference type="eggNOG" id="COG1143">
    <property type="taxonomic scope" value="Bacteria"/>
</dbReference>
<dbReference type="Proteomes" id="UP000002216">
    <property type="component" value="Chromosome"/>
</dbReference>
<dbReference type="GO" id="GO:0051539">
    <property type="term" value="F:4 iron, 4 sulfur cluster binding"/>
    <property type="evidence" value="ECO:0007669"/>
    <property type="project" value="UniProtKB-KW"/>
</dbReference>
<keyword evidence="9" id="KW-0830">Ubiquinone</keyword>
<dbReference type="Pfam" id="PF01058">
    <property type="entry name" value="Oxidored_q6"/>
    <property type="match status" value="1"/>
</dbReference>
<dbReference type="PANTHER" id="PTHR42989:SF1">
    <property type="entry name" value="FORMATE HYDROGENLYASE SUBUNIT 7-RELATED"/>
    <property type="match status" value="1"/>
</dbReference>
<gene>
    <name evidence="9" type="ordered locus">Dbac_2623</name>
</gene>
<evidence type="ECO:0000256" key="5">
    <source>
        <dbReference type="ARBA" id="ARBA00022723"/>
    </source>
</evidence>
<sequence length="263" mass="27977">MYIFDTLMNRMRRGCQTMPYPKGPAPALPDRHGGALRLDASLCPEGCAQCQGVCPTGAITLEPGRRARLDLGRCLFCGDCVAACPHGAITTTNDHRLATRRREDLILGETGAEELRLAAALDKKMKSLLGRSLRLRQVSAGGCGACEADINVLGTIGWDLGRFGIQYVASPRHADGVLITGPVTKGMELALQKTWAAVPEPRIAIALGACAISGGPFIGHPQHNGGADPIIPIDLYIPGCPPHPLTILDGFLRLLGRLPKHNL</sequence>
<dbReference type="InterPro" id="IPR052375">
    <property type="entry name" value="Complex_I_20kDa-like"/>
</dbReference>
<dbReference type="InterPro" id="IPR017896">
    <property type="entry name" value="4Fe4S_Fe-S-bd"/>
</dbReference>
<dbReference type="STRING" id="525897.Dbac_2623"/>
<keyword evidence="5" id="KW-0479">Metal-binding</keyword>
<feature type="domain" description="4Fe-4S ferredoxin-type" evidence="8">
    <location>
        <begin position="34"/>
        <end position="64"/>
    </location>
</feature>
<comment type="similarity">
    <text evidence="2">Belongs to the complex I 20 kDa subunit family.</text>
</comment>
<dbReference type="EMBL" id="CP001629">
    <property type="protein sequence ID" value="ACU90700.1"/>
    <property type="molecule type" value="Genomic_DNA"/>
</dbReference>
<dbReference type="Gene3D" id="3.30.70.20">
    <property type="match status" value="1"/>
</dbReference>
<dbReference type="SUPFAM" id="SSF54862">
    <property type="entry name" value="4Fe-4S ferredoxins"/>
    <property type="match status" value="1"/>
</dbReference>
<evidence type="ECO:0000256" key="3">
    <source>
        <dbReference type="ARBA" id="ARBA00010870"/>
    </source>
</evidence>
<protein>
    <submittedName>
        <fullName evidence="9">NADH ubiquinone oxidoreductase 20 kDa subunit</fullName>
    </submittedName>
</protein>
<proteinExistence type="inferred from homology"/>
<dbReference type="Pfam" id="PF12838">
    <property type="entry name" value="Fer4_7"/>
    <property type="match status" value="1"/>
</dbReference>
<keyword evidence="7" id="KW-0411">Iron-sulfur</keyword>
<comment type="cofactor">
    <cofactor evidence="1">
        <name>[4Fe-4S] cluster</name>
        <dbReference type="ChEBI" id="CHEBI:49883"/>
    </cofactor>
</comment>
<keyword evidence="10" id="KW-1185">Reference proteome</keyword>
<evidence type="ECO:0000256" key="4">
    <source>
        <dbReference type="ARBA" id="ARBA00022485"/>
    </source>
</evidence>